<keyword evidence="1" id="KW-0436">Ligase</keyword>
<dbReference type="AlphaFoldDB" id="A0A1H9VJF3"/>
<dbReference type="Gene3D" id="3.40.50.20">
    <property type="match status" value="1"/>
</dbReference>
<keyword evidence="3 4" id="KW-0067">ATP-binding</keyword>
<sequence length="447" mass="51706">MPSNEPLQDLSFKRNDQIDRKHLQTRKTGPKKLEHKKRHPEKKIALIGWSVASIEALDKMKRPYLVVSLPDFEEYATTHNIPFLPWEFSRDLPYEDIFKHAEALYRKLKELEVDHAIPIFEETVEWAGALNAHFRDDPRLFDHAVLFRDKALMKRRAHIGGLRVGVFEEGETKEDVRRFFRRVNQSLLRHPEQDPDPVHVKAFNKAGAAGHRIIRSEADIDRKLTDNNFPCLMESHLEGVEISCEAFIRGGKVQFLNITEYVVFGYSMMVPPSPEIEELRPAIREEVQKIVDVFDIDHGIIHPEFFLSNDGTIYFGEVAYRIPGGHIFDLMKKTYGFNPYEAHILCCDPNTTEEELDGVFPDEKSFNGHAGSFLVYPKSDYISGVNIPKDLEDHPSFDKHTLFHPGVSKIQEQEGYGNHLGTVFFYNELSDHVKQPLTDYVDHDFFM</sequence>
<evidence type="ECO:0000256" key="3">
    <source>
        <dbReference type="ARBA" id="ARBA00022840"/>
    </source>
</evidence>
<dbReference type="SUPFAM" id="SSF56059">
    <property type="entry name" value="Glutathione synthetase ATP-binding domain-like"/>
    <property type="match status" value="1"/>
</dbReference>
<evidence type="ECO:0000256" key="1">
    <source>
        <dbReference type="ARBA" id="ARBA00022598"/>
    </source>
</evidence>
<keyword evidence="8" id="KW-1185">Reference proteome</keyword>
<evidence type="ECO:0000313" key="7">
    <source>
        <dbReference type="EMBL" id="SES21333.1"/>
    </source>
</evidence>
<organism evidence="7 8">
    <name type="scientific">Salipaludibacillus aurantiacus</name>
    <dbReference type="NCBI Taxonomy" id="1601833"/>
    <lineage>
        <taxon>Bacteria</taxon>
        <taxon>Bacillati</taxon>
        <taxon>Bacillota</taxon>
        <taxon>Bacilli</taxon>
        <taxon>Bacillales</taxon>
        <taxon>Bacillaceae</taxon>
    </lineage>
</organism>
<dbReference type="STRING" id="1601833.SAMN05518684_1114"/>
<keyword evidence="2 4" id="KW-0547">Nucleotide-binding</keyword>
<dbReference type="RefSeq" id="WP_177174351.1">
    <property type="nucleotide sequence ID" value="NZ_FOGT01000011.1"/>
</dbReference>
<dbReference type="InterPro" id="IPR052032">
    <property type="entry name" value="ATP-dep_AA_Ligase"/>
</dbReference>
<dbReference type="Gene3D" id="3.30.470.20">
    <property type="entry name" value="ATP-grasp fold, B domain"/>
    <property type="match status" value="1"/>
</dbReference>
<evidence type="ECO:0000259" key="6">
    <source>
        <dbReference type="PROSITE" id="PS50975"/>
    </source>
</evidence>
<reference evidence="8" key="1">
    <citation type="submission" date="2016-10" db="EMBL/GenBank/DDBJ databases">
        <authorList>
            <person name="Varghese N."/>
            <person name="Submissions S."/>
        </authorList>
    </citation>
    <scope>NUCLEOTIDE SEQUENCE [LARGE SCALE GENOMIC DNA]</scope>
    <source>
        <strain evidence="8">S9</strain>
    </source>
</reference>
<feature type="region of interest" description="Disordered" evidence="5">
    <location>
        <begin position="1"/>
        <end position="38"/>
    </location>
</feature>
<accession>A0A1H9VJF3</accession>
<evidence type="ECO:0000313" key="8">
    <source>
        <dbReference type="Proteomes" id="UP000198571"/>
    </source>
</evidence>
<feature type="compositionally biased region" description="Basic and acidic residues" evidence="5">
    <location>
        <begin position="11"/>
        <end position="22"/>
    </location>
</feature>
<evidence type="ECO:0000256" key="4">
    <source>
        <dbReference type="PROSITE-ProRule" id="PRU00409"/>
    </source>
</evidence>
<dbReference type="GO" id="GO:0046872">
    <property type="term" value="F:metal ion binding"/>
    <property type="evidence" value="ECO:0007669"/>
    <property type="project" value="InterPro"/>
</dbReference>
<dbReference type="PANTHER" id="PTHR43585:SF2">
    <property type="entry name" value="ATP-GRASP ENZYME FSQD"/>
    <property type="match status" value="1"/>
</dbReference>
<dbReference type="InterPro" id="IPR011761">
    <property type="entry name" value="ATP-grasp"/>
</dbReference>
<dbReference type="PROSITE" id="PS50975">
    <property type="entry name" value="ATP_GRASP"/>
    <property type="match status" value="1"/>
</dbReference>
<dbReference type="GO" id="GO:0005524">
    <property type="term" value="F:ATP binding"/>
    <property type="evidence" value="ECO:0007669"/>
    <property type="project" value="UniProtKB-UniRule"/>
</dbReference>
<proteinExistence type="predicted"/>
<evidence type="ECO:0000256" key="2">
    <source>
        <dbReference type="ARBA" id="ARBA00022741"/>
    </source>
</evidence>
<dbReference type="Proteomes" id="UP000198571">
    <property type="component" value="Unassembled WGS sequence"/>
</dbReference>
<gene>
    <name evidence="7" type="ORF">SAMN05518684_1114</name>
</gene>
<dbReference type="PANTHER" id="PTHR43585">
    <property type="entry name" value="FUMIPYRROLE BIOSYNTHESIS PROTEIN C"/>
    <property type="match status" value="1"/>
</dbReference>
<evidence type="ECO:0000256" key="5">
    <source>
        <dbReference type="SAM" id="MobiDB-lite"/>
    </source>
</evidence>
<feature type="compositionally biased region" description="Basic residues" evidence="5">
    <location>
        <begin position="23"/>
        <end position="38"/>
    </location>
</feature>
<dbReference type="EMBL" id="FOGT01000011">
    <property type="protein sequence ID" value="SES21333.1"/>
    <property type="molecule type" value="Genomic_DNA"/>
</dbReference>
<name>A0A1H9VJF3_9BACI</name>
<dbReference type="GO" id="GO:0016874">
    <property type="term" value="F:ligase activity"/>
    <property type="evidence" value="ECO:0007669"/>
    <property type="project" value="UniProtKB-KW"/>
</dbReference>
<feature type="domain" description="ATP-grasp" evidence="6">
    <location>
        <begin position="154"/>
        <end position="348"/>
    </location>
</feature>
<protein>
    <recommendedName>
        <fullName evidence="6">ATP-grasp domain-containing protein</fullName>
    </recommendedName>
</protein>